<dbReference type="GO" id="GO:0019843">
    <property type="term" value="F:rRNA binding"/>
    <property type="evidence" value="ECO:0007669"/>
    <property type="project" value="UniProtKB-UniRule"/>
</dbReference>
<evidence type="ECO:0000313" key="8">
    <source>
        <dbReference type="Proteomes" id="UP000294802"/>
    </source>
</evidence>
<dbReference type="InterPro" id="IPR051608">
    <property type="entry name" value="RQC_Subunit_NEMF"/>
</dbReference>
<comment type="subunit">
    <text evidence="5">Associates with stalled 50S ribosomal subunits. Binds to RqcP.</text>
</comment>
<comment type="similarity">
    <text evidence="5">Belongs to the NEMF family.</text>
</comment>
<dbReference type="PANTHER" id="PTHR15239">
    <property type="entry name" value="NUCLEAR EXPORT MEDIATOR FACTOR NEMF"/>
    <property type="match status" value="1"/>
</dbReference>
<dbReference type="OrthoDB" id="9766163at2"/>
<comment type="function">
    <text evidence="5">Key component of the ribosome quality control system (RQC), a ribosome-associated complex that mediates the extraction of incompletely synthesized nascent chains from stalled ribosomes and their subsequent degradation. RqcH recruits Ala-charged tRNA, and with RqcP directs the elongation of stalled nascent chains on 50S ribosomal subunits, leading to non-templated C-terminal alanine extensions (Ala tail). The Ala tail promotes nascent chain degradation. May add between 1 and at least 8 Ala residues. Binds to stalled 50S ribosomal subunits.</text>
</comment>
<dbReference type="GO" id="GO:1990112">
    <property type="term" value="C:RQC complex"/>
    <property type="evidence" value="ECO:0007669"/>
    <property type="project" value="TreeGrafter"/>
</dbReference>
<dbReference type="AlphaFoldDB" id="A0A4R6BSQ6"/>
<feature type="domain" description="NFACT RNA-binding" evidence="6">
    <location>
        <begin position="437"/>
        <end position="524"/>
    </location>
</feature>
<sequence length="555" mass="63761">MAFDGLFTGKMIAELDFLKSGRINRVTQPDNQTIILTVRAMRKNQQLIISGHPNFARFHITEKKYSNPFEPPMFLRVLRKHLEGGILKNFTQLGNDRIIVIDFDNTDEIGDPVQRKLIIELMGKHSNVILTDSDLKILESMKHLTPNTNAARTIMPGFTYEEPPTAKKHNPFELATVTPLLTSDMPLKKQLLNQLEGFSPLAIDEMLALDSDIDEAFQLFKTHMNTVQPVYYAHGAKEFFYFMLLETLGTPEKTFSTLSELLDDYYNERGERERIKSRSIDLSRHISQLLQKDEKKLAKLIHELEEAEQMDDIQLYGELITANMYQLKAGLSEFDALNYYTNKTITIPLNPRKSPAENAQYYYKQYNKMKTRKVHALEQIAETKQEITYLETLEAQLAFISYEDIEGIREELQEQGLMKKRQKTKATKKQKIQLEKYKSSDGTDILVGKNNIQNDYLTNKVARNDHTWLHTKDIPGSHVVIQSKEPSDETIIEAAVIASFYSKASQSAQVPVDFTLIKHVHKPSGARPGFVTYTDQATVYATPDKNQVDRMRIKE</sequence>
<keyword evidence="8" id="KW-1185">Reference proteome</keyword>
<dbReference type="GO" id="GO:0043023">
    <property type="term" value="F:ribosomal large subunit binding"/>
    <property type="evidence" value="ECO:0007669"/>
    <property type="project" value="UniProtKB-UniRule"/>
</dbReference>
<evidence type="ECO:0000256" key="3">
    <source>
        <dbReference type="ARBA" id="ARBA00022884"/>
    </source>
</evidence>
<dbReference type="PANTHER" id="PTHR15239:SF6">
    <property type="entry name" value="RIBOSOME QUALITY CONTROL COMPLEX SUBUNIT NEMF"/>
    <property type="match status" value="1"/>
</dbReference>
<dbReference type="EMBL" id="SCWB01000015">
    <property type="protein sequence ID" value="TDM07316.1"/>
    <property type="molecule type" value="Genomic_DNA"/>
</dbReference>
<comment type="caution">
    <text evidence="7">The sequence shown here is derived from an EMBL/GenBank/DDBJ whole genome shotgun (WGS) entry which is preliminary data.</text>
</comment>
<dbReference type="HAMAP" id="MF_00844_B">
    <property type="entry name" value="RqcH_B"/>
    <property type="match status" value="1"/>
</dbReference>
<dbReference type="Gene3D" id="3.40.970.40">
    <property type="entry name" value="fibrinogen binding protein from staphylococcus aureus domain like"/>
    <property type="match status" value="1"/>
</dbReference>
<keyword evidence="2 5" id="KW-0699">rRNA-binding</keyword>
<dbReference type="FunFam" id="2.30.310.10:FF:000004">
    <property type="entry name" value="Fibronectin-binding protein A"/>
    <property type="match status" value="1"/>
</dbReference>
<protein>
    <recommendedName>
        <fullName evidence="5">Rqc2 homolog RqcH</fullName>
        <shortName evidence="5">RqcH</shortName>
    </recommendedName>
</protein>
<gene>
    <name evidence="5" type="primary">rqcH</name>
    <name evidence="7" type="ORF">ERX29_08855</name>
</gene>
<evidence type="ECO:0000313" key="7">
    <source>
        <dbReference type="EMBL" id="TDM07316.1"/>
    </source>
</evidence>
<keyword evidence="1 5" id="KW-0820">tRNA-binding</keyword>
<keyword evidence="3 5" id="KW-0694">RNA-binding</keyword>
<dbReference type="InterPro" id="IPR043682">
    <property type="entry name" value="RqcH_bacterial"/>
</dbReference>
<dbReference type="RefSeq" id="WP_133444325.1">
    <property type="nucleotide sequence ID" value="NZ_SCWB01000015.1"/>
</dbReference>
<dbReference type="GO" id="GO:0072344">
    <property type="term" value="P:rescue of stalled ribosome"/>
    <property type="evidence" value="ECO:0007669"/>
    <property type="project" value="UniProtKB-UniRule"/>
</dbReference>
<accession>A0A4R6BSQ6</accession>
<dbReference type="GO" id="GO:0000049">
    <property type="term" value="F:tRNA binding"/>
    <property type="evidence" value="ECO:0007669"/>
    <property type="project" value="UniProtKB-UniRule"/>
</dbReference>
<dbReference type="Pfam" id="PF05670">
    <property type="entry name" value="NFACT-R_1"/>
    <property type="match status" value="1"/>
</dbReference>
<evidence type="ECO:0000256" key="2">
    <source>
        <dbReference type="ARBA" id="ARBA00022730"/>
    </source>
</evidence>
<evidence type="ECO:0000256" key="4">
    <source>
        <dbReference type="ARBA" id="ARBA00022917"/>
    </source>
</evidence>
<name>A0A4R6BSQ6_9STAP</name>
<keyword evidence="4 5" id="KW-0648">Protein biosynthesis</keyword>
<dbReference type="Proteomes" id="UP000294802">
    <property type="component" value="Unassembled WGS sequence"/>
</dbReference>
<dbReference type="Gene3D" id="2.30.310.10">
    <property type="entry name" value="ibrinogen binding protein from staphylococcus aureus domain"/>
    <property type="match status" value="1"/>
</dbReference>
<reference evidence="7 8" key="1">
    <citation type="submission" date="2019-01" db="EMBL/GenBank/DDBJ databases">
        <title>Draft genome sequences of the type strains of six Macrococcus species.</title>
        <authorList>
            <person name="Mazhar S."/>
            <person name="Altermann E."/>
            <person name="Hill C."/>
            <person name="Mcauliffe O."/>
        </authorList>
    </citation>
    <scope>NUCLEOTIDE SEQUENCE [LARGE SCALE GENOMIC DNA]</scope>
    <source>
        <strain evidence="7 8">CCM4815</strain>
    </source>
</reference>
<evidence type="ECO:0000256" key="5">
    <source>
        <dbReference type="HAMAP-Rule" id="MF_00844"/>
    </source>
</evidence>
<evidence type="ECO:0000256" key="1">
    <source>
        <dbReference type="ARBA" id="ARBA00022555"/>
    </source>
</evidence>
<organism evidence="7 8">
    <name type="scientific">Macrococcus lamae</name>
    <dbReference type="NCBI Taxonomy" id="198484"/>
    <lineage>
        <taxon>Bacteria</taxon>
        <taxon>Bacillati</taxon>
        <taxon>Bacillota</taxon>
        <taxon>Bacilli</taxon>
        <taxon>Bacillales</taxon>
        <taxon>Staphylococcaceae</taxon>
        <taxon>Macrococcus</taxon>
    </lineage>
</organism>
<dbReference type="InterPro" id="IPR008532">
    <property type="entry name" value="NFACT_RNA-bd"/>
</dbReference>
<dbReference type="Pfam" id="PF05833">
    <property type="entry name" value="NFACT_N"/>
    <property type="match status" value="1"/>
</dbReference>
<evidence type="ECO:0000259" key="6">
    <source>
        <dbReference type="Pfam" id="PF05670"/>
    </source>
</evidence>
<proteinExistence type="inferred from homology"/>